<keyword evidence="3" id="KW-0472">Membrane</keyword>
<dbReference type="HOGENOM" id="CLU_037850_3_1_9"/>
<sequence length="368" mass="38417">MAKERSFLLVGLDIGTSKTAVVIAEYVNGRPELKGSGVSPSAGLEEGVIADTGAAAGAIKQAMDAAEQMAGVKASLAYAGYSWANVTVKAAADVTPDEKVLQLIPPRFLPEWHGYGAEFNARAVAAGIRDVNNIIESARIAGLSVQNVIYGPLAIAEAVLSPAEREFGTLLVDIGAGSTKVSIIDRSAIRETAVLPVGGGHLSADLAIGLRTSLARAGEVLDNFSLDGTSGSREIYELPGEKEGDVKKVSRTMIRSIIEARIAEILDLVAMAVKRFDYPGLLPGGAVFCGGVSRLSGLALLAENKLQMPVRIGQTETTGPVSGPAYANALGLVKCGCKHLREKGPELKSRRARRSVFLGRFLGRPGAG</sequence>
<protein>
    <submittedName>
        <fullName evidence="6">Actin-like ATPase</fullName>
    </submittedName>
</protein>
<feature type="domain" description="SHS2" evidence="5">
    <location>
        <begin position="9"/>
        <end position="159"/>
    </location>
</feature>
<dbReference type="PIRSF" id="PIRSF003101">
    <property type="entry name" value="FtsA"/>
    <property type="match status" value="1"/>
</dbReference>
<evidence type="ECO:0000256" key="4">
    <source>
        <dbReference type="ARBA" id="ARBA00023306"/>
    </source>
</evidence>
<dbReference type="KEGG" id="pth:PTH_1851"/>
<dbReference type="Gene3D" id="3.30.420.40">
    <property type="match status" value="2"/>
</dbReference>
<keyword evidence="2" id="KW-0132">Cell division</keyword>
<keyword evidence="1" id="KW-1003">Cell membrane</keyword>
<keyword evidence="7" id="KW-1185">Reference proteome</keyword>
<evidence type="ECO:0000313" key="7">
    <source>
        <dbReference type="Proteomes" id="UP000006556"/>
    </source>
</evidence>
<name>A5D135_PELTS</name>
<evidence type="ECO:0000313" key="6">
    <source>
        <dbReference type="EMBL" id="BAF60032.1"/>
    </source>
</evidence>
<accession>A5D135</accession>
<evidence type="ECO:0000259" key="5">
    <source>
        <dbReference type="SMART" id="SM00842"/>
    </source>
</evidence>
<dbReference type="InterPro" id="IPR050696">
    <property type="entry name" value="FtsA/MreB"/>
</dbReference>
<evidence type="ECO:0000256" key="3">
    <source>
        <dbReference type="ARBA" id="ARBA00023136"/>
    </source>
</evidence>
<gene>
    <name evidence="6" type="primary">FtsA</name>
    <name evidence="6" type="ordered locus">PTH_1851</name>
</gene>
<dbReference type="PANTHER" id="PTHR32432:SF4">
    <property type="entry name" value="CELL DIVISION PROTEIN FTSA"/>
    <property type="match status" value="1"/>
</dbReference>
<dbReference type="InterPro" id="IPR020823">
    <property type="entry name" value="Cell_div_FtsA"/>
</dbReference>
<dbReference type="InterPro" id="IPR043129">
    <property type="entry name" value="ATPase_NBD"/>
</dbReference>
<dbReference type="EMBL" id="AP009389">
    <property type="protein sequence ID" value="BAF60032.1"/>
    <property type="molecule type" value="Genomic_DNA"/>
</dbReference>
<dbReference type="GO" id="GO:0051301">
    <property type="term" value="P:cell division"/>
    <property type="evidence" value="ECO:0007669"/>
    <property type="project" value="UniProtKB-KW"/>
</dbReference>
<dbReference type="InterPro" id="IPR003494">
    <property type="entry name" value="SHS2_FtsA"/>
</dbReference>
<dbReference type="STRING" id="370438.PTH_1851"/>
<dbReference type="Proteomes" id="UP000006556">
    <property type="component" value="Chromosome"/>
</dbReference>
<dbReference type="GO" id="GO:0032153">
    <property type="term" value="C:cell division site"/>
    <property type="evidence" value="ECO:0007669"/>
    <property type="project" value="TreeGrafter"/>
</dbReference>
<dbReference type="SUPFAM" id="SSF53067">
    <property type="entry name" value="Actin-like ATPase domain"/>
    <property type="match status" value="2"/>
</dbReference>
<proteinExistence type="predicted"/>
<dbReference type="Pfam" id="PF14450">
    <property type="entry name" value="FtsA"/>
    <property type="match status" value="1"/>
</dbReference>
<reference evidence="7" key="1">
    <citation type="journal article" date="2008" name="Genome Res.">
        <title>The genome of Pelotomaculum thermopropionicum reveals niche-associated evolution in anaerobic microbiota.</title>
        <authorList>
            <person name="Kosaka T."/>
            <person name="Kato S."/>
            <person name="Shimoyama T."/>
            <person name="Ishii S."/>
            <person name="Abe T."/>
            <person name="Watanabe K."/>
        </authorList>
    </citation>
    <scope>NUCLEOTIDE SEQUENCE [LARGE SCALE GENOMIC DNA]</scope>
    <source>
        <strain evidence="7">DSM 13744 / JCM 10971 / SI</strain>
    </source>
</reference>
<dbReference type="eggNOG" id="COG0849">
    <property type="taxonomic scope" value="Bacteria"/>
</dbReference>
<dbReference type="PANTHER" id="PTHR32432">
    <property type="entry name" value="CELL DIVISION PROTEIN FTSA-RELATED"/>
    <property type="match status" value="1"/>
</dbReference>
<organism evidence="6 7">
    <name type="scientific">Pelotomaculum thermopropionicum (strain DSM 13744 / JCM 10971 / SI)</name>
    <dbReference type="NCBI Taxonomy" id="370438"/>
    <lineage>
        <taxon>Bacteria</taxon>
        <taxon>Bacillati</taxon>
        <taxon>Bacillota</taxon>
        <taxon>Clostridia</taxon>
        <taxon>Eubacteriales</taxon>
        <taxon>Desulfotomaculaceae</taxon>
        <taxon>Pelotomaculum</taxon>
    </lineage>
</organism>
<evidence type="ECO:0000256" key="1">
    <source>
        <dbReference type="ARBA" id="ARBA00022475"/>
    </source>
</evidence>
<dbReference type="GO" id="GO:0009898">
    <property type="term" value="C:cytoplasmic side of plasma membrane"/>
    <property type="evidence" value="ECO:0007669"/>
    <property type="project" value="TreeGrafter"/>
</dbReference>
<evidence type="ECO:0000256" key="2">
    <source>
        <dbReference type="ARBA" id="ARBA00022618"/>
    </source>
</evidence>
<dbReference type="SMART" id="SM00842">
    <property type="entry name" value="FtsA"/>
    <property type="match status" value="1"/>
</dbReference>
<dbReference type="AlphaFoldDB" id="A5D135"/>
<keyword evidence="4" id="KW-0131">Cell cycle</keyword>